<dbReference type="GO" id="GO:0006952">
    <property type="term" value="P:defense response"/>
    <property type="evidence" value="ECO:0007669"/>
    <property type="project" value="UniProtKB-KW"/>
</dbReference>
<feature type="domain" description="AAA+ ATPase" evidence="4">
    <location>
        <begin position="45"/>
        <end position="231"/>
    </location>
</feature>
<sequence length="249" mass="28682">MFSLKVVHSPNVWSYHVHIMVPEVLEGTTFERKREKIWASLINDEVTRIGVHGMGGSGKTTVLEKIIYRLLESKDKFDDVIWVTVSKESDILNLEYILSRKLDLDLSNDDDDDARESKLRTRLVAKKRFILILDDLAMSCEPIKMEPLSQNEALDWFLKMVRNEVSSVPSLKEVVDQIVEQCARLPLAIVIIAGSLRGQVDHDKWVVALEELREATKGSKFDRIMEILKFRACLVMFSIFSFHNCVFKK</sequence>
<dbReference type="GO" id="GO:0005524">
    <property type="term" value="F:ATP binding"/>
    <property type="evidence" value="ECO:0007669"/>
    <property type="project" value="UniProtKB-KW"/>
</dbReference>
<dbReference type="InterPro" id="IPR050905">
    <property type="entry name" value="Plant_NBS-LRR"/>
</dbReference>
<evidence type="ECO:0000313" key="6">
    <source>
        <dbReference type="Proteomes" id="UP001187192"/>
    </source>
</evidence>
<comment type="caution">
    <text evidence="5">The sequence shown here is derived from an EMBL/GenBank/DDBJ whole genome shotgun (WGS) entry which is preliminary data.</text>
</comment>
<dbReference type="Gene3D" id="3.40.50.300">
    <property type="entry name" value="P-loop containing nucleotide triphosphate hydrolases"/>
    <property type="match status" value="1"/>
</dbReference>
<dbReference type="InterPro" id="IPR027417">
    <property type="entry name" value="P-loop_NTPase"/>
</dbReference>
<evidence type="ECO:0000256" key="3">
    <source>
        <dbReference type="ARBA" id="ARBA00022840"/>
    </source>
</evidence>
<evidence type="ECO:0000313" key="5">
    <source>
        <dbReference type="EMBL" id="GMN63675.1"/>
    </source>
</evidence>
<dbReference type="PRINTS" id="PR00364">
    <property type="entry name" value="DISEASERSIST"/>
</dbReference>
<evidence type="ECO:0000256" key="2">
    <source>
        <dbReference type="ARBA" id="ARBA00022821"/>
    </source>
</evidence>
<keyword evidence="3" id="KW-0067">ATP-binding</keyword>
<dbReference type="Proteomes" id="UP001187192">
    <property type="component" value="Unassembled WGS sequence"/>
</dbReference>
<dbReference type="PANTHER" id="PTHR33463:SF213">
    <property type="match status" value="1"/>
</dbReference>
<dbReference type="GO" id="GO:0043531">
    <property type="term" value="F:ADP binding"/>
    <property type="evidence" value="ECO:0007669"/>
    <property type="project" value="InterPro"/>
</dbReference>
<dbReference type="InterPro" id="IPR002182">
    <property type="entry name" value="NB-ARC"/>
</dbReference>
<evidence type="ECO:0000256" key="1">
    <source>
        <dbReference type="ARBA" id="ARBA00022741"/>
    </source>
</evidence>
<name>A0AA88DX88_FICCA</name>
<dbReference type="SMART" id="SM00382">
    <property type="entry name" value="AAA"/>
    <property type="match status" value="1"/>
</dbReference>
<dbReference type="SUPFAM" id="SSF52540">
    <property type="entry name" value="P-loop containing nucleoside triphosphate hydrolases"/>
    <property type="match status" value="1"/>
</dbReference>
<dbReference type="PANTHER" id="PTHR33463">
    <property type="entry name" value="NB-ARC DOMAIN-CONTAINING PROTEIN-RELATED"/>
    <property type="match status" value="1"/>
</dbReference>
<dbReference type="InterPro" id="IPR042197">
    <property type="entry name" value="Apaf_helical"/>
</dbReference>
<dbReference type="Gene3D" id="1.10.8.430">
    <property type="entry name" value="Helical domain of apoptotic protease-activating factors"/>
    <property type="match status" value="1"/>
</dbReference>
<dbReference type="InterPro" id="IPR003593">
    <property type="entry name" value="AAA+_ATPase"/>
</dbReference>
<protein>
    <recommendedName>
        <fullName evidence="4">AAA+ ATPase domain-containing protein</fullName>
    </recommendedName>
</protein>
<gene>
    <name evidence="5" type="ORF">TIFTF001_032747</name>
</gene>
<accession>A0AA88DX88</accession>
<keyword evidence="1" id="KW-0547">Nucleotide-binding</keyword>
<keyword evidence="2" id="KW-0611">Plant defense</keyword>
<reference evidence="5" key="1">
    <citation type="submission" date="2023-07" db="EMBL/GenBank/DDBJ databases">
        <title>draft genome sequence of fig (Ficus carica).</title>
        <authorList>
            <person name="Takahashi T."/>
            <person name="Nishimura K."/>
        </authorList>
    </citation>
    <scope>NUCLEOTIDE SEQUENCE</scope>
</reference>
<proteinExistence type="predicted"/>
<dbReference type="EMBL" id="BTGU01000156">
    <property type="protein sequence ID" value="GMN63675.1"/>
    <property type="molecule type" value="Genomic_DNA"/>
</dbReference>
<dbReference type="AlphaFoldDB" id="A0AA88DX88"/>
<dbReference type="Pfam" id="PF00931">
    <property type="entry name" value="NB-ARC"/>
    <property type="match status" value="1"/>
</dbReference>
<organism evidence="5 6">
    <name type="scientific">Ficus carica</name>
    <name type="common">Common fig</name>
    <dbReference type="NCBI Taxonomy" id="3494"/>
    <lineage>
        <taxon>Eukaryota</taxon>
        <taxon>Viridiplantae</taxon>
        <taxon>Streptophyta</taxon>
        <taxon>Embryophyta</taxon>
        <taxon>Tracheophyta</taxon>
        <taxon>Spermatophyta</taxon>
        <taxon>Magnoliopsida</taxon>
        <taxon>eudicotyledons</taxon>
        <taxon>Gunneridae</taxon>
        <taxon>Pentapetalae</taxon>
        <taxon>rosids</taxon>
        <taxon>fabids</taxon>
        <taxon>Rosales</taxon>
        <taxon>Moraceae</taxon>
        <taxon>Ficeae</taxon>
        <taxon>Ficus</taxon>
    </lineage>
</organism>
<evidence type="ECO:0000259" key="4">
    <source>
        <dbReference type="SMART" id="SM00382"/>
    </source>
</evidence>
<keyword evidence="6" id="KW-1185">Reference proteome</keyword>